<name>A0A643JUG6_9EURY</name>
<gene>
    <name evidence="1" type="ORF">Hfx1149_05910</name>
</gene>
<accession>A0A643JUG6</accession>
<dbReference type="AlphaFoldDB" id="A0A643JUG6"/>
<reference evidence="1" key="1">
    <citation type="submission" date="2019-09" db="EMBL/GenBank/DDBJ databases">
        <title>Genomic analysis of Haloferax sp. CBA1149.</title>
        <authorList>
            <person name="Roh S.W."/>
        </authorList>
    </citation>
    <scope>NUCLEOTIDE SEQUENCE</scope>
    <source>
        <strain evidence="1">CBA1149</strain>
    </source>
</reference>
<proteinExistence type="predicted"/>
<protein>
    <submittedName>
        <fullName evidence="1">Uncharacterized protein</fullName>
    </submittedName>
</protein>
<evidence type="ECO:0000313" key="1">
    <source>
        <dbReference type="EMBL" id="KAB1187589.1"/>
    </source>
</evidence>
<comment type="caution">
    <text evidence="1">The sequence shown here is derived from an EMBL/GenBank/DDBJ whole genome shotgun (WGS) entry which is preliminary data.</text>
</comment>
<organism evidence="1">
    <name type="scientific">Haloferax sp. CBA1149</name>
    <dbReference type="NCBI Taxonomy" id="2650753"/>
    <lineage>
        <taxon>Archaea</taxon>
        <taxon>Methanobacteriati</taxon>
        <taxon>Methanobacteriota</taxon>
        <taxon>Stenosarchaea group</taxon>
        <taxon>Halobacteria</taxon>
        <taxon>Halobacteriales</taxon>
        <taxon>Haloferacaceae</taxon>
        <taxon>Haloferax</taxon>
    </lineage>
</organism>
<dbReference type="RefSeq" id="WP_151136408.1">
    <property type="nucleotide sequence ID" value="NZ_VZUS01000001.1"/>
</dbReference>
<dbReference type="InterPro" id="IPR058328">
    <property type="entry name" value="DUF8015"/>
</dbReference>
<dbReference type="EMBL" id="VZUS01000001">
    <property type="protein sequence ID" value="KAB1187589.1"/>
    <property type="molecule type" value="Genomic_DNA"/>
</dbReference>
<sequence length="59" mass="5611">MFPQDAPSRFDAALFGMALCLVAGAGGGVVSALPTYIATGGGATGAAAVALGVTVNELL</sequence>
<dbReference type="Pfam" id="PF26047">
    <property type="entry name" value="DUF8015"/>
    <property type="match status" value="1"/>
</dbReference>